<reference evidence="3 4" key="2">
    <citation type="journal article" date="2009" name="PLoS ONE">
        <title>The photosynthetic apparatus and its regulation in the aerobic gammaproteobacterium Congregibacter litoralis gen. nov., sp. nov.</title>
        <authorList>
            <person name="Spring S."/>
            <person name="Lunsdorf H."/>
            <person name="Fuchs B.M."/>
            <person name="Tindall B.J."/>
        </authorList>
    </citation>
    <scope>NUCLEOTIDE SEQUENCE [LARGE SCALE GENOMIC DNA]</scope>
    <source>
        <strain evidence="3">KT71</strain>
    </source>
</reference>
<dbReference type="GO" id="GO:0047617">
    <property type="term" value="F:fatty acyl-CoA hydrolase activity"/>
    <property type="evidence" value="ECO:0007669"/>
    <property type="project" value="TreeGrafter"/>
</dbReference>
<name>A4A9X5_9GAMM</name>
<dbReference type="STRING" id="314285.KT71_07929"/>
<dbReference type="EC" id="3.1.2.-" evidence="3"/>
<proteinExistence type="inferred from homology"/>
<dbReference type="AlphaFoldDB" id="A4A9X5"/>
<dbReference type="CDD" id="cd00586">
    <property type="entry name" value="4HBT"/>
    <property type="match status" value="1"/>
</dbReference>
<dbReference type="Proteomes" id="UP000019205">
    <property type="component" value="Chromosome"/>
</dbReference>
<dbReference type="HOGENOM" id="CLU_101141_0_1_6"/>
<comment type="similarity">
    <text evidence="1">Belongs to the 4-hydroxybenzoyl-CoA thioesterase family.</text>
</comment>
<evidence type="ECO:0000256" key="2">
    <source>
        <dbReference type="ARBA" id="ARBA00022801"/>
    </source>
</evidence>
<dbReference type="Gene3D" id="3.10.129.10">
    <property type="entry name" value="Hotdog Thioesterase"/>
    <property type="match status" value="1"/>
</dbReference>
<dbReference type="OrthoDB" id="9799036at2"/>
<dbReference type="Pfam" id="PF13279">
    <property type="entry name" value="4HBT_2"/>
    <property type="match status" value="1"/>
</dbReference>
<keyword evidence="4" id="KW-1185">Reference proteome</keyword>
<protein>
    <submittedName>
        <fullName evidence="3">Putative thioesterase</fullName>
        <ecNumber evidence="3">3.1.2.-</ecNumber>
    </submittedName>
</protein>
<accession>A4A9X5</accession>
<comment type="caution">
    <text evidence="3">The sequence shown here is derived from an EMBL/GenBank/DDBJ whole genome shotgun (WGS) entry which is preliminary data.</text>
</comment>
<dbReference type="InterPro" id="IPR029069">
    <property type="entry name" value="HotDog_dom_sf"/>
</dbReference>
<dbReference type="PANTHER" id="PTHR31793:SF27">
    <property type="entry name" value="NOVEL THIOESTERASE SUPERFAMILY DOMAIN AND SAPOSIN A-TYPE DOMAIN CONTAINING PROTEIN (0610012H03RIK)"/>
    <property type="match status" value="1"/>
</dbReference>
<gene>
    <name evidence="3" type="ORF">KT71_07929</name>
</gene>
<evidence type="ECO:0000313" key="4">
    <source>
        <dbReference type="Proteomes" id="UP000019205"/>
    </source>
</evidence>
<keyword evidence="2 3" id="KW-0378">Hydrolase</keyword>
<dbReference type="SUPFAM" id="SSF54637">
    <property type="entry name" value="Thioesterase/thiol ester dehydrase-isomerase"/>
    <property type="match status" value="1"/>
</dbReference>
<dbReference type="RefSeq" id="WP_008294013.1">
    <property type="nucleotide sequence ID" value="NZ_CM002299.1"/>
</dbReference>
<organism evidence="3 4">
    <name type="scientific">Congregibacter litoralis KT71</name>
    <dbReference type="NCBI Taxonomy" id="314285"/>
    <lineage>
        <taxon>Bacteria</taxon>
        <taxon>Pseudomonadati</taxon>
        <taxon>Pseudomonadota</taxon>
        <taxon>Gammaproteobacteria</taxon>
        <taxon>Cellvibrionales</taxon>
        <taxon>Halieaceae</taxon>
        <taxon>Congregibacter</taxon>
    </lineage>
</organism>
<dbReference type="eggNOG" id="COG0824">
    <property type="taxonomic scope" value="Bacteria"/>
</dbReference>
<evidence type="ECO:0000256" key="1">
    <source>
        <dbReference type="ARBA" id="ARBA00005953"/>
    </source>
</evidence>
<dbReference type="EMBL" id="AAOA02000004">
    <property type="protein sequence ID" value="EAQ97292.1"/>
    <property type="molecule type" value="Genomic_DNA"/>
</dbReference>
<dbReference type="PANTHER" id="PTHR31793">
    <property type="entry name" value="4-HYDROXYBENZOYL-COA THIOESTERASE FAMILY MEMBER"/>
    <property type="match status" value="1"/>
</dbReference>
<dbReference type="InterPro" id="IPR050563">
    <property type="entry name" value="4-hydroxybenzoyl-CoA_TE"/>
</dbReference>
<evidence type="ECO:0000313" key="3">
    <source>
        <dbReference type="EMBL" id="EAQ97292.1"/>
    </source>
</evidence>
<sequence length="152" mass="16621">MARAQAPARKDYSWFTAITTRWSDNDIYGHVNNVIYYSYFDSVANRYLIDKGGLDIHHGETVGLVVNSGCDYYSPVAYPEPLEGALRVDRLGNSSVQYGIGIFREGDDQACANGTFTHVFVDRGSSKPVPIPPRLREALLAIATVSATAGDS</sequence>
<reference evidence="3 4" key="1">
    <citation type="journal article" date="2007" name="Proc. Natl. Acad. Sci. U.S.A.">
        <title>Characterization of a marine gammaproteobacterium capable of aerobic anoxygenic photosynthesis.</title>
        <authorList>
            <person name="Fuchs B.M."/>
            <person name="Spring S."/>
            <person name="Teeling H."/>
            <person name="Quast C."/>
            <person name="Wulf J."/>
            <person name="Schattenhofer M."/>
            <person name="Yan S."/>
            <person name="Ferriera S."/>
            <person name="Johnson J."/>
            <person name="Glockner F.O."/>
            <person name="Amann R."/>
        </authorList>
    </citation>
    <scope>NUCLEOTIDE SEQUENCE [LARGE SCALE GENOMIC DNA]</scope>
    <source>
        <strain evidence="3">KT71</strain>
    </source>
</reference>